<proteinExistence type="inferred from homology"/>
<evidence type="ECO:0000256" key="1">
    <source>
        <dbReference type="ARBA" id="ARBA00007169"/>
    </source>
</evidence>
<dbReference type="GO" id="GO:0008610">
    <property type="term" value="P:lipid biosynthetic process"/>
    <property type="evidence" value="ECO:0007669"/>
    <property type="project" value="TreeGrafter"/>
</dbReference>
<dbReference type="STRING" id="3088.A0A383W4W2"/>
<feature type="domain" description="Thioesterase" evidence="3">
    <location>
        <begin position="19"/>
        <end position="248"/>
    </location>
</feature>
<evidence type="ECO:0000313" key="5">
    <source>
        <dbReference type="Proteomes" id="UP000256970"/>
    </source>
</evidence>
<comment type="similarity">
    <text evidence="1">Belongs to the thioesterase family.</text>
</comment>
<dbReference type="Gene3D" id="3.40.50.1820">
    <property type="entry name" value="alpha/beta hydrolase"/>
    <property type="match status" value="1"/>
</dbReference>
<evidence type="ECO:0000313" key="4">
    <source>
        <dbReference type="EMBL" id="SZX71706.1"/>
    </source>
</evidence>
<feature type="region of interest" description="Disordered" evidence="2">
    <location>
        <begin position="291"/>
        <end position="315"/>
    </location>
</feature>
<dbReference type="InterPro" id="IPR001031">
    <property type="entry name" value="Thioesterase"/>
</dbReference>
<organism evidence="4 5">
    <name type="scientific">Tetradesmus obliquus</name>
    <name type="common">Green alga</name>
    <name type="synonym">Acutodesmus obliquus</name>
    <dbReference type="NCBI Taxonomy" id="3088"/>
    <lineage>
        <taxon>Eukaryota</taxon>
        <taxon>Viridiplantae</taxon>
        <taxon>Chlorophyta</taxon>
        <taxon>core chlorophytes</taxon>
        <taxon>Chlorophyceae</taxon>
        <taxon>CS clade</taxon>
        <taxon>Sphaeropleales</taxon>
        <taxon>Scenedesmaceae</taxon>
        <taxon>Tetradesmus</taxon>
    </lineage>
</organism>
<dbReference type="PANTHER" id="PTHR11487">
    <property type="entry name" value="THIOESTERASE"/>
    <property type="match status" value="1"/>
</dbReference>
<dbReference type="EMBL" id="FNXT01001071">
    <property type="protein sequence ID" value="SZX71706.1"/>
    <property type="molecule type" value="Genomic_DNA"/>
</dbReference>
<sequence>MSHWLLPKRGVETNADAVKLFCFPQAGMGAAVFHAWSERLAPHVQVLPVELPGHASRMREPRTTNMCQLSCQIVDALASSFASGPYALFGHSMGGWLAWEVLQELARRQLPLPLRLYVSGNRAAALHGAEHDLDATRLHTLEADAFWQAFERRYGANPQLSEPKIKAFVYPMLKDDFTLVETYKPSAPDVKTSVPITAIGARLDNRYTASHVSAWQQHTTAALQEVWLEGLGHNYIADAPDSLLQSIAGQLSCASSNSHSNQAAGPAATGVELGEQQLQHQRVPATAALNQPSSKDAVLPNQPEASTMKHCCPGQ</sequence>
<protein>
    <recommendedName>
        <fullName evidence="3">Thioesterase domain-containing protein</fullName>
    </recommendedName>
</protein>
<dbReference type="InterPro" id="IPR012223">
    <property type="entry name" value="TEII"/>
</dbReference>
<dbReference type="Pfam" id="PF00975">
    <property type="entry name" value="Thioesterase"/>
    <property type="match status" value="1"/>
</dbReference>
<dbReference type="AlphaFoldDB" id="A0A383W4W2"/>
<dbReference type="SUPFAM" id="SSF53474">
    <property type="entry name" value="alpha/beta-Hydrolases"/>
    <property type="match status" value="1"/>
</dbReference>
<dbReference type="InterPro" id="IPR029058">
    <property type="entry name" value="AB_hydrolase_fold"/>
</dbReference>
<dbReference type="Proteomes" id="UP000256970">
    <property type="component" value="Unassembled WGS sequence"/>
</dbReference>
<keyword evidence="5" id="KW-1185">Reference proteome</keyword>
<evidence type="ECO:0000259" key="3">
    <source>
        <dbReference type="Pfam" id="PF00975"/>
    </source>
</evidence>
<dbReference type="PANTHER" id="PTHR11487:SF0">
    <property type="entry name" value="S-ACYL FATTY ACID SYNTHASE THIOESTERASE, MEDIUM CHAIN"/>
    <property type="match status" value="1"/>
</dbReference>
<gene>
    <name evidence="4" type="ORF">BQ4739_LOCUS11833</name>
</gene>
<name>A0A383W4W2_TETOB</name>
<accession>A0A383W4W2</accession>
<reference evidence="4 5" key="1">
    <citation type="submission" date="2016-10" db="EMBL/GenBank/DDBJ databases">
        <authorList>
            <person name="Cai Z."/>
        </authorList>
    </citation>
    <scope>NUCLEOTIDE SEQUENCE [LARGE SCALE GENOMIC DNA]</scope>
</reference>
<evidence type="ECO:0000256" key="2">
    <source>
        <dbReference type="SAM" id="MobiDB-lite"/>
    </source>
</evidence>